<dbReference type="Proteomes" id="UP000009168">
    <property type="component" value="Unassembled WGS sequence"/>
</dbReference>
<keyword evidence="2" id="KW-1185">Reference proteome</keyword>
<protein>
    <submittedName>
        <fullName evidence="1">Zinc finger protein, putative</fullName>
    </submittedName>
</protein>
<sequence>MNNYYRQGVDNSCKEKCGLGMYINQKTNTCDICSVLGCDQCLQNQRCIKCTDNLKLDEKSGCLLNDNTCDQQQYYSLFQKQCSYQCSKNEIKDQNTQLCVPIQNCNYFQEMQKKDFFQSISVQTFIDNGFLLMGDSTCQFYLYNLNLETVYSNLLVQNPLDKTIVYGSSNFYDRNVGGCQTKQKLIGFNFLTYKIEFEISNEFNIFYSLYQLDVENHLLVLQKNQGVIYIFFNI</sequence>
<name>Q22P70_TETTS</name>
<dbReference type="AlphaFoldDB" id="Q22P70"/>
<evidence type="ECO:0000313" key="1">
    <source>
        <dbReference type="EMBL" id="EAR86941.2"/>
    </source>
</evidence>
<dbReference type="SUPFAM" id="SSF57184">
    <property type="entry name" value="Growth factor receptor domain"/>
    <property type="match status" value="1"/>
</dbReference>
<gene>
    <name evidence="1" type="ORF">TTHERM_00414160</name>
</gene>
<dbReference type="RefSeq" id="XP_001007186.2">
    <property type="nucleotide sequence ID" value="XM_001007186.2"/>
</dbReference>
<dbReference type="EMBL" id="GG662856">
    <property type="protein sequence ID" value="EAR86941.2"/>
    <property type="molecule type" value="Genomic_DNA"/>
</dbReference>
<proteinExistence type="predicted"/>
<accession>Q22P70</accession>
<dbReference type="HOGENOM" id="CLU_003191_0_0_1"/>
<dbReference type="InterPro" id="IPR009030">
    <property type="entry name" value="Growth_fac_rcpt_cys_sf"/>
</dbReference>
<dbReference type="KEGG" id="tet:TTHERM_00414160"/>
<reference evidence="2" key="1">
    <citation type="journal article" date="2006" name="PLoS Biol.">
        <title>Macronuclear genome sequence of the ciliate Tetrahymena thermophila, a model eukaryote.</title>
        <authorList>
            <person name="Eisen J.A."/>
            <person name="Coyne R.S."/>
            <person name="Wu M."/>
            <person name="Wu D."/>
            <person name="Thiagarajan M."/>
            <person name="Wortman J.R."/>
            <person name="Badger J.H."/>
            <person name="Ren Q."/>
            <person name="Amedeo P."/>
            <person name="Jones K.M."/>
            <person name="Tallon L.J."/>
            <person name="Delcher A.L."/>
            <person name="Salzberg S.L."/>
            <person name="Silva J.C."/>
            <person name="Haas B.J."/>
            <person name="Majoros W.H."/>
            <person name="Farzad M."/>
            <person name="Carlton J.M."/>
            <person name="Smith R.K. Jr."/>
            <person name="Garg J."/>
            <person name="Pearlman R.E."/>
            <person name="Karrer K.M."/>
            <person name="Sun L."/>
            <person name="Manning G."/>
            <person name="Elde N.C."/>
            <person name="Turkewitz A.P."/>
            <person name="Asai D.J."/>
            <person name="Wilkes D.E."/>
            <person name="Wang Y."/>
            <person name="Cai H."/>
            <person name="Collins K."/>
            <person name="Stewart B.A."/>
            <person name="Lee S.R."/>
            <person name="Wilamowska K."/>
            <person name="Weinberg Z."/>
            <person name="Ruzzo W.L."/>
            <person name="Wloga D."/>
            <person name="Gaertig J."/>
            <person name="Frankel J."/>
            <person name="Tsao C.-C."/>
            <person name="Gorovsky M.A."/>
            <person name="Keeling P.J."/>
            <person name="Waller R.F."/>
            <person name="Patron N.J."/>
            <person name="Cherry J.M."/>
            <person name="Stover N.A."/>
            <person name="Krieger C.J."/>
            <person name="del Toro C."/>
            <person name="Ryder H.F."/>
            <person name="Williamson S.C."/>
            <person name="Barbeau R.A."/>
            <person name="Hamilton E.P."/>
            <person name="Orias E."/>
        </authorList>
    </citation>
    <scope>NUCLEOTIDE SEQUENCE [LARGE SCALE GENOMIC DNA]</scope>
    <source>
        <strain evidence="2">SB210</strain>
    </source>
</reference>
<dbReference type="GeneID" id="7835012"/>
<evidence type="ECO:0000313" key="2">
    <source>
        <dbReference type="Proteomes" id="UP000009168"/>
    </source>
</evidence>
<dbReference type="InParanoid" id="Q22P70"/>
<organism evidence="1 2">
    <name type="scientific">Tetrahymena thermophila (strain SB210)</name>
    <dbReference type="NCBI Taxonomy" id="312017"/>
    <lineage>
        <taxon>Eukaryota</taxon>
        <taxon>Sar</taxon>
        <taxon>Alveolata</taxon>
        <taxon>Ciliophora</taxon>
        <taxon>Intramacronucleata</taxon>
        <taxon>Oligohymenophorea</taxon>
        <taxon>Hymenostomatida</taxon>
        <taxon>Tetrahymenina</taxon>
        <taxon>Tetrahymenidae</taxon>
        <taxon>Tetrahymena</taxon>
    </lineage>
</organism>